<sequence>MSPHLAARQAGVDIALGAVKSWVEAQEAEVQVVETAGALLSPLGARTTNLDLTRALQGQGLVLVGVDRLGVLHEVAACRLALRVLAPELPAPVVVLNAPEVEDASTGSNAGELQVLGIAEVVVEMPRGDARGAGARAAAEAVLARLEGRGGKSVDGSAPGAGPLRFRRGSEG</sequence>
<keyword evidence="3" id="KW-1185">Reference proteome</keyword>
<dbReference type="Proteomes" id="UP000019678">
    <property type="component" value="Unassembled WGS sequence"/>
</dbReference>
<evidence type="ECO:0000256" key="1">
    <source>
        <dbReference type="SAM" id="MobiDB-lite"/>
    </source>
</evidence>
<name>A0A017T2Y0_9BACT</name>
<dbReference type="Pfam" id="PF13500">
    <property type="entry name" value="AAA_26"/>
    <property type="match status" value="1"/>
</dbReference>
<dbReference type="eggNOG" id="COG0132">
    <property type="taxonomic scope" value="Bacteria"/>
</dbReference>
<feature type="region of interest" description="Disordered" evidence="1">
    <location>
        <begin position="149"/>
        <end position="172"/>
    </location>
</feature>
<dbReference type="Gene3D" id="3.40.50.300">
    <property type="entry name" value="P-loop containing nucleotide triphosphate hydrolases"/>
    <property type="match status" value="1"/>
</dbReference>
<evidence type="ECO:0000313" key="3">
    <source>
        <dbReference type="Proteomes" id="UP000019678"/>
    </source>
</evidence>
<gene>
    <name evidence="2" type="ORF">CAP_5380</name>
</gene>
<comment type="caution">
    <text evidence="2">The sequence shown here is derived from an EMBL/GenBank/DDBJ whole genome shotgun (WGS) entry which is preliminary data.</text>
</comment>
<dbReference type="CDD" id="cd03109">
    <property type="entry name" value="DTBS"/>
    <property type="match status" value="1"/>
</dbReference>
<dbReference type="InterPro" id="IPR027417">
    <property type="entry name" value="P-loop_NTPase"/>
</dbReference>
<reference evidence="2 3" key="1">
    <citation type="submission" date="2013-05" db="EMBL/GenBank/DDBJ databases">
        <title>Genome assembly of Chondromyces apiculatus DSM 436.</title>
        <authorList>
            <person name="Sharma G."/>
            <person name="Khatri I."/>
            <person name="Kaur C."/>
            <person name="Mayilraj S."/>
            <person name="Subramanian S."/>
        </authorList>
    </citation>
    <scope>NUCLEOTIDE SEQUENCE [LARGE SCALE GENOMIC DNA]</scope>
    <source>
        <strain evidence="2 3">DSM 436</strain>
    </source>
</reference>
<organism evidence="2 3">
    <name type="scientific">Chondromyces apiculatus DSM 436</name>
    <dbReference type="NCBI Taxonomy" id="1192034"/>
    <lineage>
        <taxon>Bacteria</taxon>
        <taxon>Pseudomonadati</taxon>
        <taxon>Myxococcota</taxon>
        <taxon>Polyangia</taxon>
        <taxon>Polyangiales</taxon>
        <taxon>Polyangiaceae</taxon>
        <taxon>Chondromyces</taxon>
    </lineage>
</organism>
<dbReference type="STRING" id="1192034.CAP_5380"/>
<evidence type="ECO:0000313" key="2">
    <source>
        <dbReference type="EMBL" id="EYF03589.1"/>
    </source>
</evidence>
<protein>
    <submittedName>
        <fullName evidence="2">Uncharacterized protein</fullName>
    </submittedName>
</protein>
<dbReference type="AlphaFoldDB" id="A0A017T2Y0"/>
<accession>A0A017T2Y0</accession>
<dbReference type="SUPFAM" id="SSF52540">
    <property type="entry name" value="P-loop containing nucleoside triphosphate hydrolases"/>
    <property type="match status" value="1"/>
</dbReference>
<dbReference type="EMBL" id="ASRX01000044">
    <property type="protein sequence ID" value="EYF03589.1"/>
    <property type="molecule type" value="Genomic_DNA"/>
</dbReference>
<proteinExistence type="predicted"/>